<dbReference type="InterPro" id="IPR036388">
    <property type="entry name" value="WH-like_DNA-bd_sf"/>
</dbReference>
<dbReference type="PANTHER" id="PTHR44688:SF16">
    <property type="entry name" value="DNA-BINDING TRANSCRIPTIONAL ACTIVATOR DEVR_DOSR"/>
    <property type="match status" value="1"/>
</dbReference>
<feature type="domain" description="HTH luxR-type" evidence="4">
    <location>
        <begin position="107"/>
        <end position="172"/>
    </location>
</feature>
<keyword evidence="2" id="KW-0238">DNA-binding</keyword>
<dbReference type="GO" id="GO:0003677">
    <property type="term" value="F:DNA binding"/>
    <property type="evidence" value="ECO:0007669"/>
    <property type="project" value="UniProtKB-KW"/>
</dbReference>
<dbReference type="CDD" id="cd06170">
    <property type="entry name" value="LuxR_C_like"/>
    <property type="match status" value="1"/>
</dbReference>
<name>A0AB35X972_9ENTR</name>
<dbReference type="GeneID" id="85163912"/>
<dbReference type="SMART" id="SM00421">
    <property type="entry name" value="HTH_LUXR"/>
    <property type="match status" value="1"/>
</dbReference>
<protein>
    <submittedName>
        <fullName evidence="5">LuxR C-terminal-related transcriptional regulator</fullName>
    </submittedName>
</protein>
<dbReference type="Gene3D" id="1.10.10.10">
    <property type="entry name" value="Winged helix-like DNA-binding domain superfamily/Winged helix DNA-binding domain"/>
    <property type="match status" value="1"/>
</dbReference>
<dbReference type="EMBL" id="JAZKKV010000001">
    <property type="protein sequence ID" value="MEE9655404.1"/>
    <property type="molecule type" value="Genomic_DNA"/>
</dbReference>
<organism evidence="5 6">
    <name type="scientific">Kluyvera ascorbata</name>
    <dbReference type="NCBI Taxonomy" id="51288"/>
    <lineage>
        <taxon>Bacteria</taxon>
        <taxon>Pseudomonadati</taxon>
        <taxon>Pseudomonadota</taxon>
        <taxon>Gammaproteobacteria</taxon>
        <taxon>Enterobacterales</taxon>
        <taxon>Enterobacteriaceae</taxon>
        <taxon>Kluyvera</taxon>
    </lineage>
</organism>
<evidence type="ECO:0000256" key="3">
    <source>
        <dbReference type="ARBA" id="ARBA00023163"/>
    </source>
</evidence>
<gene>
    <name evidence="5" type="ORF">V4836_14825</name>
</gene>
<reference evidence="5 6" key="1">
    <citation type="submission" date="2023-10" db="EMBL/GenBank/DDBJ databases">
        <title>Wastewater isolates of ESBL- and carbapenemase-producing Gram-negative bacteria from New Zealand.</title>
        <authorList>
            <person name="Straub C."/>
            <person name="Weaver L."/>
            <person name="Cornelius A."/>
            <person name="Mcgill E."/>
            <person name="Dyet K."/>
            <person name="White L."/>
            <person name="Pattis I."/>
        </authorList>
    </citation>
    <scope>NUCLEOTIDE SEQUENCE [LARGE SCALE GENOMIC DNA]</scope>
    <source>
        <strain evidence="5 6">ESBL09</strain>
    </source>
</reference>
<evidence type="ECO:0000256" key="2">
    <source>
        <dbReference type="ARBA" id="ARBA00023125"/>
    </source>
</evidence>
<dbReference type="SUPFAM" id="SSF46894">
    <property type="entry name" value="C-terminal effector domain of the bipartite response regulators"/>
    <property type="match status" value="1"/>
</dbReference>
<evidence type="ECO:0000313" key="5">
    <source>
        <dbReference type="EMBL" id="MEE9655404.1"/>
    </source>
</evidence>
<evidence type="ECO:0000259" key="4">
    <source>
        <dbReference type="PROSITE" id="PS50043"/>
    </source>
</evidence>
<dbReference type="RefSeq" id="WP_035893355.1">
    <property type="nucleotide sequence ID" value="NZ_AP022665.1"/>
</dbReference>
<sequence length="178" mass="20999">MMYPPYQLVILSNNYFLWLGLKHALPFMINPAPTPQWFNLENDDSVFKLREKILNDNSESKWLIVTEHNRVEEVQQCLPPERACVFSDKLSLKMMSQQLKKPEFRRTLRREAPLTHAEIHVCLLIIMGYSPSDIANMLHKSPKTIYTHRRNAMTKFHCNSLAELHRKIRIMNNSSLHQ</sequence>
<dbReference type="AlphaFoldDB" id="A0AB35X972"/>
<dbReference type="GO" id="GO:0006355">
    <property type="term" value="P:regulation of DNA-templated transcription"/>
    <property type="evidence" value="ECO:0007669"/>
    <property type="project" value="InterPro"/>
</dbReference>
<keyword evidence="1" id="KW-0805">Transcription regulation</keyword>
<dbReference type="Pfam" id="PF00196">
    <property type="entry name" value="GerE"/>
    <property type="match status" value="1"/>
</dbReference>
<evidence type="ECO:0000313" key="6">
    <source>
        <dbReference type="Proteomes" id="UP001331691"/>
    </source>
</evidence>
<dbReference type="InterPro" id="IPR016032">
    <property type="entry name" value="Sig_transdc_resp-reg_C-effctor"/>
</dbReference>
<keyword evidence="3" id="KW-0804">Transcription</keyword>
<dbReference type="PRINTS" id="PR00038">
    <property type="entry name" value="HTHLUXR"/>
</dbReference>
<comment type="caution">
    <text evidence="5">The sequence shown here is derived from an EMBL/GenBank/DDBJ whole genome shotgun (WGS) entry which is preliminary data.</text>
</comment>
<dbReference type="PANTHER" id="PTHR44688">
    <property type="entry name" value="DNA-BINDING TRANSCRIPTIONAL ACTIVATOR DEVR_DOSR"/>
    <property type="match status" value="1"/>
</dbReference>
<evidence type="ECO:0000256" key="1">
    <source>
        <dbReference type="ARBA" id="ARBA00023015"/>
    </source>
</evidence>
<accession>A0AB35X972</accession>
<keyword evidence="6" id="KW-1185">Reference proteome</keyword>
<dbReference type="InterPro" id="IPR000792">
    <property type="entry name" value="Tscrpt_reg_LuxR_C"/>
</dbReference>
<proteinExistence type="predicted"/>
<dbReference type="Proteomes" id="UP001331691">
    <property type="component" value="Unassembled WGS sequence"/>
</dbReference>
<dbReference type="PROSITE" id="PS50043">
    <property type="entry name" value="HTH_LUXR_2"/>
    <property type="match status" value="1"/>
</dbReference>